<keyword evidence="3" id="KW-1185">Reference proteome</keyword>
<dbReference type="PANTHER" id="PTHR34853">
    <property type="match status" value="1"/>
</dbReference>
<feature type="chain" id="PRO_5045247449" evidence="1">
    <location>
        <begin position="20"/>
        <end position="393"/>
    </location>
</feature>
<dbReference type="SUPFAM" id="SSF53474">
    <property type="entry name" value="alpha/beta-Hydrolases"/>
    <property type="match status" value="1"/>
</dbReference>
<dbReference type="PANTHER" id="PTHR34853:SF1">
    <property type="entry name" value="LIPASE 5"/>
    <property type="match status" value="1"/>
</dbReference>
<dbReference type="InterPro" id="IPR005152">
    <property type="entry name" value="Lipase_secreted"/>
</dbReference>
<dbReference type="Gene3D" id="1.10.260.130">
    <property type="match status" value="1"/>
</dbReference>
<sequence length="393" mass="40551">MRRLLVTLFTALTVLTVGATAAAAAPAASGDAFYQPPATLPAHDGEVIRSEPFAVALPATATRILYRSTDTAGRAIAVSGTVLVPTLPAPGPRKLISYAVGTQGLADRCAPSRQFAAGTEYESAFVSQLLARGYAVVVTDYQGLGTPGPHTYVNRAAEGHAVLDAVRAARDLGSVPEDGPSAISGYSQGGGASAAAAELAPSYAPDVERTLVGAYAGAVPADLAATGVFLDGKPSAGLIGYALNGFDAAYPDLHVPDVLNAAGKRFLAETRDQCVADTALRYQGTRSETLTSDGRSLAQILGTEPFRSRVEEQRIGLRAPQVPMYVAHSVADDIVPFDQDAAMVRSWCSEGAKVQFAPVPVPTHVGGAVAAFPGALAFLDARFAGRPTPSTCR</sequence>
<dbReference type="Gene3D" id="3.40.50.1820">
    <property type="entry name" value="alpha/beta hydrolase"/>
    <property type="match status" value="1"/>
</dbReference>
<dbReference type="RefSeq" id="WP_230729946.1">
    <property type="nucleotide sequence ID" value="NZ_JAJNDB010000001.1"/>
</dbReference>
<gene>
    <name evidence="2" type="ORF">LQ327_02490</name>
</gene>
<organism evidence="2 3">
    <name type="scientific">Actinomycetospora endophytica</name>
    <dbReference type="NCBI Taxonomy" id="2291215"/>
    <lineage>
        <taxon>Bacteria</taxon>
        <taxon>Bacillati</taxon>
        <taxon>Actinomycetota</taxon>
        <taxon>Actinomycetes</taxon>
        <taxon>Pseudonocardiales</taxon>
        <taxon>Pseudonocardiaceae</taxon>
        <taxon>Actinomycetospora</taxon>
    </lineage>
</organism>
<feature type="signal peptide" evidence="1">
    <location>
        <begin position="1"/>
        <end position="19"/>
    </location>
</feature>
<name>A0ABS8P1Z2_9PSEU</name>
<protein>
    <submittedName>
        <fullName evidence="2">Lipase family protein</fullName>
    </submittedName>
</protein>
<keyword evidence="1" id="KW-0732">Signal</keyword>
<evidence type="ECO:0000313" key="2">
    <source>
        <dbReference type="EMBL" id="MCD2192263.1"/>
    </source>
</evidence>
<dbReference type="Pfam" id="PF03583">
    <property type="entry name" value="LIP"/>
    <property type="match status" value="1"/>
</dbReference>
<dbReference type="InterPro" id="IPR029058">
    <property type="entry name" value="AB_hydrolase_fold"/>
</dbReference>
<dbReference type="PIRSF" id="PIRSF029171">
    <property type="entry name" value="Esterase_LipA"/>
    <property type="match status" value="1"/>
</dbReference>
<accession>A0ABS8P1Z2</accession>
<dbReference type="EMBL" id="JAJNDB010000001">
    <property type="protein sequence ID" value="MCD2192263.1"/>
    <property type="molecule type" value="Genomic_DNA"/>
</dbReference>
<evidence type="ECO:0000313" key="3">
    <source>
        <dbReference type="Proteomes" id="UP001199469"/>
    </source>
</evidence>
<dbReference type="Proteomes" id="UP001199469">
    <property type="component" value="Unassembled WGS sequence"/>
</dbReference>
<evidence type="ECO:0000256" key="1">
    <source>
        <dbReference type="SAM" id="SignalP"/>
    </source>
</evidence>
<reference evidence="2 3" key="1">
    <citation type="submission" date="2021-11" db="EMBL/GenBank/DDBJ databases">
        <title>Draft genome sequence of Actinomycetospora sp. SF1 isolated from the rhizosphere soil.</title>
        <authorList>
            <person name="Duangmal K."/>
            <person name="Chantavorakit T."/>
        </authorList>
    </citation>
    <scope>NUCLEOTIDE SEQUENCE [LARGE SCALE GENOMIC DNA]</scope>
    <source>
        <strain evidence="2 3">TBRC 5722</strain>
    </source>
</reference>
<comment type="caution">
    <text evidence="2">The sequence shown here is derived from an EMBL/GenBank/DDBJ whole genome shotgun (WGS) entry which is preliminary data.</text>
</comment>
<proteinExistence type="predicted"/>